<feature type="signal peptide" evidence="2">
    <location>
        <begin position="1"/>
        <end position="18"/>
    </location>
</feature>
<comment type="caution">
    <text evidence="3">The sequence shown here is derived from an EMBL/GenBank/DDBJ whole genome shotgun (WGS) entry which is preliminary data.</text>
</comment>
<evidence type="ECO:0000313" key="4">
    <source>
        <dbReference type="Proteomes" id="UP000735302"/>
    </source>
</evidence>
<feature type="compositionally biased region" description="Low complexity" evidence="1">
    <location>
        <begin position="138"/>
        <end position="152"/>
    </location>
</feature>
<evidence type="ECO:0000256" key="2">
    <source>
        <dbReference type="SAM" id="SignalP"/>
    </source>
</evidence>
<protein>
    <submittedName>
        <fullName evidence="3">Protein impact-b</fullName>
    </submittedName>
</protein>
<keyword evidence="2" id="KW-0732">Signal</keyword>
<dbReference type="EMBL" id="BLXT01005597">
    <property type="protein sequence ID" value="GFO24276.1"/>
    <property type="molecule type" value="Genomic_DNA"/>
</dbReference>
<dbReference type="Proteomes" id="UP000735302">
    <property type="component" value="Unassembled WGS sequence"/>
</dbReference>
<evidence type="ECO:0000313" key="3">
    <source>
        <dbReference type="EMBL" id="GFO24276.1"/>
    </source>
</evidence>
<gene>
    <name evidence="3" type="ORF">PoB_005078100</name>
</gene>
<reference evidence="3 4" key="1">
    <citation type="journal article" date="2021" name="Elife">
        <title>Chloroplast acquisition without the gene transfer in kleptoplastic sea slugs, Plakobranchus ocellatus.</title>
        <authorList>
            <person name="Maeda T."/>
            <person name="Takahashi S."/>
            <person name="Yoshida T."/>
            <person name="Shimamura S."/>
            <person name="Takaki Y."/>
            <person name="Nagai Y."/>
            <person name="Toyoda A."/>
            <person name="Suzuki Y."/>
            <person name="Arimoto A."/>
            <person name="Ishii H."/>
            <person name="Satoh N."/>
            <person name="Nishiyama T."/>
            <person name="Hasebe M."/>
            <person name="Maruyama T."/>
            <person name="Minagawa J."/>
            <person name="Obokata J."/>
            <person name="Shigenobu S."/>
        </authorList>
    </citation>
    <scope>NUCLEOTIDE SEQUENCE [LARGE SCALE GENOMIC DNA]</scope>
</reference>
<name>A0AAV4BUV0_9GAST</name>
<dbReference type="PANTHER" id="PTHR45902">
    <property type="entry name" value="LATROPHILIN RECEPTOR-LIKE PROTEIN A"/>
    <property type="match status" value="1"/>
</dbReference>
<dbReference type="PANTHER" id="PTHR45902:SF1">
    <property type="entry name" value="LATROPHILIN RECEPTOR-LIKE PROTEIN A"/>
    <property type="match status" value="1"/>
</dbReference>
<evidence type="ECO:0000256" key="1">
    <source>
        <dbReference type="SAM" id="MobiDB-lite"/>
    </source>
</evidence>
<keyword evidence="4" id="KW-1185">Reference proteome</keyword>
<proteinExistence type="predicted"/>
<accession>A0AAV4BUV0</accession>
<organism evidence="3 4">
    <name type="scientific">Plakobranchus ocellatus</name>
    <dbReference type="NCBI Taxonomy" id="259542"/>
    <lineage>
        <taxon>Eukaryota</taxon>
        <taxon>Metazoa</taxon>
        <taxon>Spiralia</taxon>
        <taxon>Lophotrochozoa</taxon>
        <taxon>Mollusca</taxon>
        <taxon>Gastropoda</taxon>
        <taxon>Heterobranchia</taxon>
        <taxon>Euthyneura</taxon>
        <taxon>Panpulmonata</taxon>
        <taxon>Sacoglossa</taxon>
        <taxon>Placobranchoidea</taxon>
        <taxon>Plakobranchidae</taxon>
        <taxon>Plakobranchus</taxon>
    </lineage>
</organism>
<feature type="region of interest" description="Disordered" evidence="1">
    <location>
        <begin position="138"/>
        <end position="159"/>
    </location>
</feature>
<dbReference type="AlphaFoldDB" id="A0AAV4BUV0"/>
<feature type="chain" id="PRO_5043607313" evidence="2">
    <location>
        <begin position="19"/>
        <end position="436"/>
    </location>
</feature>
<dbReference type="InterPro" id="IPR053231">
    <property type="entry name" value="GPCR_LN-TM7"/>
</dbReference>
<sequence length="436" mass="48638">MYGPVFGFFTSMVAYLLSVQVPLATVAESRRDTQHQLSDGLPAPRPGLHASVFTRRVLRWHEDYCGKSRLCRESTLLHTPECYRCAPCRCDIHCQAFGDCCPDVALTELSTNLFSRSERLFQASVTCESSEIQLFLPMTSSSEPPNSPSQPSQTLDPSYEQQPVLANSAANNRGTYIRNRGGLDRDSTIPKFYMISRCPNTFTRDSSECQNGGVMSPVSPAGYNGRGISQSDPPAVYRNIHCARCHGVYDTVPWNIRVICTRMKNLPSFSTPRNLTLTLALDPDCAVIFTPPPAPNHRSRLCYIQPDMISSCNVTGAWRKRDSFLERACLSYLTPKTVGGKLYQNVFCFLCNHDDQDGSTQFTLTACQHSPNLAISSGLEGAVNLPLSLTLANFDITRELTQAVLFEGPTDRKCQDSELYDSKKVRRKARLRESKR</sequence>